<dbReference type="Gene3D" id="3.20.20.370">
    <property type="entry name" value="Glycoside hydrolase/deacetylase"/>
    <property type="match status" value="1"/>
</dbReference>
<dbReference type="CDD" id="cd10973">
    <property type="entry name" value="CE4_DAC_u4_5s"/>
    <property type="match status" value="1"/>
</dbReference>
<proteinExistence type="predicted"/>
<dbReference type="SUPFAM" id="SSF88713">
    <property type="entry name" value="Glycoside hydrolase/deacetylase"/>
    <property type="match status" value="1"/>
</dbReference>
<dbReference type="GO" id="GO:0005576">
    <property type="term" value="C:extracellular region"/>
    <property type="evidence" value="ECO:0007669"/>
    <property type="project" value="UniProtKB-SubCell"/>
</dbReference>
<dbReference type="AlphaFoldDB" id="A0A845UTN4"/>
<evidence type="ECO:0000259" key="4">
    <source>
        <dbReference type="PROSITE" id="PS51677"/>
    </source>
</evidence>
<dbReference type="PANTHER" id="PTHR34216">
    <property type="match status" value="1"/>
</dbReference>
<evidence type="ECO:0000256" key="3">
    <source>
        <dbReference type="SAM" id="SignalP"/>
    </source>
</evidence>
<dbReference type="RefSeq" id="WP_164210582.1">
    <property type="nucleotide sequence ID" value="NZ_JAAGSC010000037.1"/>
</dbReference>
<dbReference type="GO" id="GO:0016810">
    <property type="term" value="F:hydrolase activity, acting on carbon-nitrogen (but not peptide) bonds"/>
    <property type="evidence" value="ECO:0007669"/>
    <property type="project" value="InterPro"/>
</dbReference>
<dbReference type="Proteomes" id="UP000484885">
    <property type="component" value="Unassembled WGS sequence"/>
</dbReference>
<evidence type="ECO:0000256" key="1">
    <source>
        <dbReference type="ARBA" id="ARBA00004613"/>
    </source>
</evidence>
<keyword evidence="2 3" id="KW-0732">Signal</keyword>
<name>A0A845UTN4_9GAMM</name>
<organism evidence="5 6">
    <name type="scientific">Wenzhouxiangella limi</name>
    <dbReference type="NCBI Taxonomy" id="2707351"/>
    <lineage>
        <taxon>Bacteria</taxon>
        <taxon>Pseudomonadati</taxon>
        <taxon>Pseudomonadota</taxon>
        <taxon>Gammaproteobacteria</taxon>
        <taxon>Chromatiales</taxon>
        <taxon>Wenzhouxiangellaceae</taxon>
        <taxon>Wenzhouxiangella</taxon>
    </lineage>
</organism>
<evidence type="ECO:0000256" key="2">
    <source>
        <dbReference type="ARBA" id="ARBA00022729"/>
    </source>
</evidence>
<gene>
    <name evidence="5" type="ORF">G3I74_05515</name>
</gene>
<evidence type="ECO:0000313" key="6">
    <source>
        <dbReference type="Proteomes" id="UP000484885"/>
    </source>
</evidence>
<comment type="subcellular location">
    <subcellularLocation>
        <location evidence="1">Secreted</location>
    </subcellularLocation>
</comment>
<sequence length="350" mass="38148">MIRCACIALVLAGALWSGSATAAVVLVYHHVSDQTPPSTSVTPARFAAHLDYLDENDFEVWPVERLLAAAIDGAERLPERVVAITFDDAYASVHRTAWPMLRERGWPFAVFANTDAIDAGHAPYMDWEALRELHNDGANIGNHSASHAHLIARQPGESARAWRERVRADLDQARQRISEEIGLEPEIFAYPYGEDSSALARLVGEDHEFALVQRSGAVGAHTDPLTVPRFPMASGFDSMERFRLAVHSRALPVTSAEASPPGDGVRDPVQSLRLILAEGDYRAGQIACFSSAGARLETRLAEGPPHRLDIAVDGQGSVGRNKINCTAPAADGSGDFFWYSFQWVQEAVLD</sequence>
<accession>A0A845UTN4</accession>
<feature type="signal peptide" evidence="3">
    <location>
        <begin position="1"/>
        <end position="22"/>
    </location>
</feature>
<dbReference type="InterPro" id="IPR002509">
    <property type="entry name" value="NODB_dom"/>
</dbReference>
<dbReference type="PROSITE" id="PS51677">
    <property type="entry name" value="NODB"/>
    <property type="match status" value="1"/>
</dbReference>
<dbReference type="Pfam" id="PF01522">
    <property type="entry name" value="Polysacc_deac_1"/>
    <property type="match status" value="1"/>
</dbReference>
<dbReference type="PANTHER" id="PTHR34216:SF3">
    <property type="entry name" value="POLY-BETA-1,6-N-ACETYL-D-GLUCOSAMINE N-DEACETYLASE"/>
    <property type="match status" value="1"/>
</dbReference>
<reference evidence="5 6" key="1">
    <citation type="submission" date="2020-02" db="EMBL/GenBank/DDBJ databases">
        <authorList>
            <person name="Zhang X.-Y."/>
        </authorList>
    </citation>
    <scope>NUCLEOTIDE SEQUENCE [LARGE SCALE GENOMIC DNA]</scope>
    <source>
        <strain evidence="5 6">C33</strain>
    </source>
</reference>
<dbReference type="InterPro" id="IPR051398">
    <property type="entry name" value="Polysacch_Deacetylase"/>
</dbReference>
<dbReference type="EMBL" id="JAAGSC010000037">
    <property type="protein sequence ID" value="NDY95183.1"/>
    <property type="molecule type" value="Genomic_DNA"/>
</dbReference>
<feature type="chain" id="PRO_5032535757" evidence="3">
    <location>
        <begin position="23"/>
        <end position="350"/>
    </location>
</feature>
<keyword evidence="6" id="KW-1185">Reference proteome</keyword>
<evidence type="ECO:0000313" key="5">
    <source>
        <dbReference type="EMBL" id="NDY95183.1"/>
    </source>
</evidence>
<comment type="caution">
    <text evidence="5">The sequence shown here is derived from an EMBL/GenBank/DDBJ whole genome shotgun (WGS) entry which is preliminary data.</text>
</comment>
<dbReference type="InterPro" id="IPR011330">
    <property type="entry name" value="Glyco_hydro/deAcase_b/a-brl"/>
</dbReference>
<dbReference type="GO" id="GO:0005975">
    <property type="term" value="P:carbohydrate metabolic process"/>
    <property type="evidence" value="ECO:0007669"/>
    <property type="project" value="InterPro"/>
</dbReference>
<feature type="domain" description="NodB homology" evidence="4">
    <location>
        <begin position="80"/>
        <end position="288"/>
    </location>
</feature>
<protein>
    <submittedName>
        <fullName evidence="5">Polysaccharide deacetylase family protein</fullName>
    </submittedName>
</protein>